<keyword evidence="2" id="KW-1185">Reference proteome</keyword>
<dbReference type="OrthoDB" id="10488507at2759"/>
<feature type="non-terminal residue" evidence="1">
    <location>
        <position position="147"/>
    </location>
</feature>
<accession>A0A812WU38</accession>
<sequence length="147" mass="16978">IVHLESLCSYAALEIDRRADMLQTYMHKHMESGIRDGDFSTLSVEYYLLPNYGRRGTQFSGHNCLEVDTPCCHPRLLVMKLETCNLWNAGKFPMLKLFVERHKAWHSCLQEYTEVSAEDDKLELIRIFYGGKPSTEIPFLLKLCDGS</sequence>
<comment type="caution">
    <text evidence="1">The sequence shown here is derived from an EMBL/GenBank/DDBJ whole genome shotgun (WGS) entry which is preliminary data.</text>
</comment>
<evidence type="ECO:0000313" key="2">
    <source>
        <dbReference type="Proteomes" id="UP000601435"/>
    </source>
</evidence>
<feature type="non-terminal residue" evidence="1">
    <location>
        <position position="1"/>
    </location>
</feature>
<dbReference type="EMBL" id="CAJNJA010033848">
    <property type="protein sequence ID" value="CAE7684556.1"/>
    <property type="molecule type" value="Genomic_DNA"/>
</dbReference>
<reference evidence="1" key="1">
    <citation type="submission" date="2021-02" db="EMBL/GenBank/DDBJ databases">
        <authorList>
            <person name="Dougan E. K."/>
            <person name="Rhodes N."/>
            <person name="Thang M."/>
            <person name="Chan C."/>
        </authorList>
    </citation>
    <scope>NUCLEOTIDE SEQUENCE</scope>
</reference>
<evidence type="ECO:0000313" key="1">
    <source>
        <dbReference type="EMBL" id="CAE7684556.1"/>
    </source>
</evidence>
<organism evidence="1 2">
    <name type="scientific">Symbiodinium necroappetens</name>
    <dbReference type="NCBI Taxonomy" id="1628268"/>
    <lineage>
        <taxon>Eukaryota</taxon>
        <taxon>Sar</taxon>
        <taxon>Alveolata</taxon>
        <taxon>Dinophyceae</taxon>
        <taxon>Suessiales</taxon>
        <taxon>Symbiodiniaceae</taxon>
        <taxon>Symbiodinium</taxon>
    </lineage>
</organism>
<protein>
    <submittedName>
        <fullName evidence="1">Uncharacterized protein</fullName>
    </submittedName>
</protein>
<name>A0A812WU38_9DINO</name>
<dbReference type="AlphaFoldDB" id="A0A812WU38"/>
<gene>
    <name evidence="1" type="ORF">SNEC2469_LOCUS19709</name>
</gene>
<dbReference type="Proteomes" id="UP000601435">
    <property type="component" value="Unassembled WGS sequence"/>
</dbReference>
<proteinExistence type="predicted"/>